<evidence type="ECO:0000313" key="2">
    <source>
        <dbReference type="Proteomes" id="UP000005239"/>
    </source>
</evidence>
<evidence type="ECO:0000313" key="1">
    <source>
        <dbReference type="EnsemblMetazoa" id="PPA45026.1"/>
    </source>
</evidence>
<keyword evidence="2" id="KW-1185">Reference proteome</keyword>
<dbReference type="AlphaFoldDB" id="A0A2A6BCI4"/>
<reference evidence="1" key="2">
    <citation type="submission" date="2022-06" db="UniProtKB">
        <authorList>
            <consortium name="EnsemblMetazoa"/>
        </authorList>
    </citation>
    <scope>IDENTIFICATION</scope>
    <source>
        <strain evidence="1">PS312</strain>
    </source>
</reference>
<dbReference type="EnsemblMetazoa" id="PPA45026.1">
    <property type="protein sequence ID" value="PPA45026.1"/>
    <property type="gene ID" value="WBGene00283395"/>
</dbReference>
<dbReference type="Proteomes" id="UP000005239">
    <property type="component" value="Unassembled WGS sequence"/>
</dbReference>
<accession>A0A8R1V2X0</accession>
<name>A0A2A6BCI4_PRIPA</name>
<sequence length="63" mass="7277">MSRAIVTLSWLTLFMLVAQFCAAPHSQRGERHVTPLRILEIIEEIIMKEACRHRPNSHVRPGK</sequence>
<proteinExistence type="predicted"/>
<reference evidence="2" key="1">
    <citation type="journal article" date="2008" name="Nat. Genet.">
        <title>The Pristionchus pacificus genome provides a unique perspective on nematode lifestyle and parasitism.</title>
        <authorList>
            <person name="Dieterich C."/>
            <person name="Clifton S.W."/>
            <person name="Schuster L.N."/>
            <person name="Chinwalla A."/>
            <person name="Delehaunty K."/>
            <person name="Dinkelacker I."/>
            <person name="Fulton L."/>
            <person name="Fulton R."/>
            <person name="Godfrey J."/>
            <person name="Minx P."/>
            <person name="Mitreva M."/>
            <person name="Roeseler W."/>
            <person name="Tian H."/>
            <person name="Witte H."/>
            <person name="Yang S.P."/>
            <person name="Wilson R.K."/>
            <person name="Sommer R.J."/>
        </authorList>
    </citation>
    <scope>NUCLEOTIDE SEQUENCE [LARGE SCALE GENOMIC DNA]</scope>
    <source>
        <strain evidence="2">PS312</strain>
    </source>
</reference>
<accession>A0A2A6BCI4</accession>
<gene>
    <name evidence="1" type="primary">WBGene00283395</name>
</gene>
<protein>
    <submittedName>
        <fullName evidence="1">Uncharacterized protein</fullName>
    </submittedName>
</protein>
<organism evidence="1 2">
    <name type="scientific">Pristionchus pacificus</name>
    <name type="common">Parasitic nematode worm</name>
    <dbReference type="NCBI Taxonomy" id="54126"/>
    <lineage>
        <taxon>Eukaryota</taxon>
        <taxon>Metazoa</taxon>
        <taxon>Ecdysozoa</taxon>
        <taxon>Nematoda</taxon>
        <taxon>Chromadorea</taxon>
        <taxon>Rhabditida</taxon>
        <taxon>Rhabditina</taxon>
        <taxon>Diplogasteromorpha</taxon>
        <taxon>Diplogasteroidea</taxon>
        <taxon>Neodiplogasteridae</taxon>
        <taxon>Pristionchus</taxon>
    </lineage>
</organism>